<evidence type="ECO:0000256" key="3">
    <source>
        <dbReference type="ARBA" id="ARBA00022452"/>
    </source>
</evidence>
<evidence type="ECO:0000256" key="9">
    <source>
        <dbReference type="RuleBase" id="RU003357"/>
    </source>
</evidence>
<evidence type="ECO:0000259" key="11">
    <source>
        <dbReference type="Pfam" id="PF00593"/>
    </source>
</evidence>
<keyword evidence="6 8" id="KW-0472">Membrane</keyword>
<evidence type="ECO:0000256" key="5">
    <source>
        <dbReference type="ARBA" id="ARBA00023077"/>
    </source>
</evidence>
<evidence type="ECO:0000256" key="4">
    <source>
        <dbReference type="ARBA" id="ARBA00022692"/>
    </source>
</evidence>
<organism evidence="13 14">
    <name type="scientific">Sphingomonas taxi</name>
    <dbReference type="NCBI Taxonomy" id="1549858"/>
    <lineage>
        <taxon>Bacteria</taxon>
        <taxon>Pseudomonadati</taxon>
        <taxon>Pseudomonadota</taxon>
        <taxon>Alphaproteobacteria</taxon>
        <taxon>Sphingomonadales</taxon>
        <taxon>Sphingomonadaceae</taxon>
        <taxon>Sphingomonas</taxon>
    </lineage>
</organism>
<keyword evidence="10" id="KW-0732">Signal</keyword>
<dbReference type="PROSITE" id="PS52016">
    <property type="entry name" value="TONB_DEPENDENT_REC_3"/>
    <property type="match status" value="1"/>
</dbReference>
<evidence type="ECO:0000256" key="8">
    <source>
        <dbReference type="PROSITE-ProRule" id="PRU01360"/>
    </source>
</evidence>
<evidence type="ECO:0000256" key="7">
    <source>
        <dbReference type="ARBA" id="ARBA00023237"/>
    </source>
</evidence>
<evidence type="ECO:0000256" key="2">
    <source>
        <dbReference type="ARBA" id="ARBA00022448"/>
    </source>
</evidence>
<dbReference type="InterPro" id="IPR000531">
    <property type="entry name" value="Beta-barrel_TonB"/>
</dbReference>
<reference evidence="13 14" key="1">
    <citation type="submission" date="2017-08" db="EMBL/GenBank/DDBJ databases">
        <title>Infants hospitalized years apart are colonized by the same room-sourced microbial strains.</title>
        <authorList>
            <person name="Brooks B."/>
            <person name="Olm M.R."/>
            <person name="Firek B.A."/>
            <person name="Baker R."/>
            <person name="Thomas B.C."/>
            <person name="Morowitz M.J."/>
            <person name="Banfield J.F."/>
        </authorList>
    </citation>
    <scope>NUCLEOTIDE SEQUENCE [LARGE SCALE GENOMIC DNA]</scope>
    <source>
        <strain evidence="13">S2_005_001_R1_22</strain>
    </source>
</reference>
<dbReference type="Gene3D" id="2.40.170.20">
    <property type="entry name" value="TonB-dependent receptor, beta-barrel domain"/>
    <property type="match status" value="1"/>
</dbReference>
<dbReference type="SUPFAM" id="SSF56935">
    <property type="entry name" value="Porins"/>
    <property type="match status" value="1"/>
</dbReference>
<evidence type="ECO:0000256" key="6">
    <source>
        <dbReference type="ARBA" id="ARBA00023136"/>
    </source>
</evidence>
<keyword evidence="7 8" id="KW-0998">Cell outer membrane</keyword>
<dbReference type="InterPro" id="IPR036942">
    <property type="entry name" value="Beta-barrel_TonB_sf"/>
</dbReference>
<gene>
    <name evidence="13" type="ORF">DI544_10955</name>
</gene>
<evidence type="ECO:0000256" key="10">
    <source>
        <dbReference type="SAM" id="SignalP"/>
    </source>
</evidence>
<dbReference type="EMBL" id="QFQI01000008">
    <property type="protein sequence ID" value="PZQ59638.1"/>
    <property type="molecule type" value="Genomic_DNA"/>
</dbReference>
<comment type="caution">
    <text evidence="13">The sequence shown here is derived from an EMBL/GenBank/DDBJ whole genome shotgun (WGS) entry which is preliminary data.</text>
</comment>
<keyword evidence="13" id="KW-0675">Receptor</keyword>
<feature type="domain" description="TonB-dependent receptor plug" evidence="12">
    <location>
        <begin position="55"/>
        <end position="174"/>
    </location>
</feature>
<name>A0A2W5P510_9SPHN</name>
<feature type="signal peptide" evidence="10">
    <location>
        <begin position="1"/>
        <end position="29"/>
    </location>
</feature>
<comment type="subcellular location">
    <subcellularLocation>
        <location evidence="1 8">Cell outer membrane</location>
        <topology evidence="1 8">Multi-pass membrane protein</topology>
    </subcellularLocation>
</comment>
<dbReference type="InterPro" id="IPR037066">
    <property type="entry name" value="Plug_dom_sf"/>
</dbReference>
<feature type="chain" id="PRO_5015915738" evidence="10">
    <location>
        <begin position="30"/>
        <end position="935"/>
    </location>
</feature>
<dbReference type="InterPro" id="IPR012910">
    <property type="entry name" value="Plug_dom"/>
</dbReference>
<dbReference type="PANTHER" id="PTHR47234">
    <property type="match status" value="1"/>
</dbReference>
<evidence type="ECO:0000256" key="1">
    <source>
        <dbReference type="ARBA" id="ARBA00004571"/>
    </source>
</evidence>
<keyword evidence="4 8" id="KW-0812">Transmembrane</keyword>
<accession>A0A2W5P510</accession>
<keyword evidence="3 8" id="KW-1134">Transmembrane beta strand</keyword>
<dbReference type="Proteomes" id="UP000249229">
    <property type="component" value="Unassembled WGS sequence"/>
</dbReference>
<dbReference type="Pfam" id="PF00593">
    <property type="entry name" value="TonB_dep_Rec_b-barrel"/>
    <property type="match status" value="1"/>
</dbReference>
<feature type="domain" description="TonB-dependent receptor-like beta-barrel" evidence="11">
    <location>
        <begin position="376"/>
        <end position="893"/>
    </location>
</feature>
<evidence type="ECO:0000313" key="14">
    <source>
        <dbReference type="Proteomes" id="UP000249229"/>
    </source>
</evidence>
<comment type="similarity">
    <text evidence="8 9">Belongs to the TonB-dependent receptor family.</text>
</comment>
<keyword evidence="5 9" id="KW-0798">TonB box</keyword>
<sequence>MTRDARPWRYRQPLALGCCLFALAAPAAAQTSGETGDASGKEVIVTGSRIPRTGQEGPAPVTTIDADTIRANGYTSVPDILRAVTQNGGETQSQQSFSGASFTPGAQQVDLRGLGPNHTLVLVNGRRIADFPLPFNGQSNFTDVSNIPVGLIQQVEVLSGSASAIYGSDAIAGVINFKLKTKVDGLTVDYRHGRTEHGGGDLHRLTGTAGWSTGDFHIIAGGEYLLQRPLWAYQRRIQDSTADNPTTPITVGRRTFLRYDPDNDEYVDPGAATCGALSYLNGGSTYHASRPRYGAFDDALDDYGPGRFCGSDTSIGYGTIISRREGFNSFVSAGYDLSDAAKLFVDAQFGISRVALMPDVLNWSFQDASGSSDATFFNSFDGVLDDWSRQFTPEESGGFARTMTRNRQRTFSVTPGVRGALSEKWSYELSFNHSEYKARVQFPQIIAARANALFLGTQQGIDPDSGYPVYDADPARLYTPLTRAEYDEIAVYSTYHPRSWTDNLSATLTSTELFGLPAGPVGFAAVAEVGRQGYDLKPDPLALTDYYYGLKDSDGRGRRSHWAAGGELRVPLLSFLQASGAARYDHFGYDGNGIGKFTYNGGVELRPVSTLLLRAAYGTGFRAPDLHYVFTGPGNTHPSATDYYRCRTEEPDETIGDCSLSSEGIVVQRTGNRKLRPETSKSLNAGIVWAPSRGFDVSVDYFRVSMADQVRDLSTDTLLRDEADCRIGQTTAGTPVDIASPTCQDAIARIGRFASGVNAGALDYVSVNPINIAHERTTGIDVAVHANLPTGIGSFALSAAHTHVFDHTFRQYPGDPTIDKLAFDSGYDIPRDKSTASVTWSADAVKWTVETRRLGKLPNYAQEGFIKASYLVNTTFQYDFTDHLRGSLSVTNVLDQNPIRDRTYSAYPYYDISWFDSVGRSIFLEMTWKLGGAAL</sequence>
<dbReference type="PANTHER" id="PTHR47234:SF1">
    <property type="entry name" value="TONB-DEPENDENT RECEPTOR"/>
    <property type="match status" value="1"/>
</dbReference>
<evidence type="ECO:0000313" key="13">
    <source>
        <dbReference type="EMBL" id="PZQ59638.1"/>
    </source>
</evidence>
<dbReference type="GO" id="GO:0009279">
    <property type="term" value="C:cell outer membrane"/>
    <property type="evidence" value="ECO:0007669"/>
    <property type="project" value="UniProtKB-SubCell"/>
</dbReference>
<dbReference type="Gene3D" id="2.170.130.10">
    <property type="entry name" value="TonB-dependent receptor, plug domain"/>
    <property type="match status" value="1"/>
</dbReference>
<dbReference type="Pfam" id="PF07715">
    <property type="entry name" value="Plug"/>
    <property type="match status" value="1"/>
</dbReference>
<evidence type="ECO:0000259" key="12">
    <source>
        <dbReference type="Pfam" id="PF07715"/>
    </source>
</evidence>
<dbReference type="AlphaFoldDB" id="A0A2W5P510"/>
<protein>
    <submittedName>
        <fullName evidence="13">TonB-dependent receptor</fullName>
    </submittedName>
</protein>
<keyword evidence="2 8" id="KW-0813">Transport</keyword>
<proteinExistence type="inferred from homology"/>
<dbReference type="InterPro" id="IPR039426">
    <property type="entry name" value="TonB-dep_rcpt-like"/>
</dbReference>